<feature type="region of interest" description="Disordered" evidence="1">
    <location>
        <begin position="60"/>
        <end position="87"/>
    </location>
</feature>
<sequence>MKMHPNIGGVATLACILALPGAAIAQSAPTSADEAAALREEVQALKTRLEAMEARLEALSGATPQASVPTAPPAPPPPAAAAPPARAEDDLKITWKGSPRFAQDGMTFKAKGRLQFDAGYVGRTQWPDQSLGYVNEARRLRLGGEGSLSRDFGYKLELEFSDNGVDLVDTFVTWNVAGWLLTLGNQNPFQSLDELTGDTTGSFMERAAFTDAFAFERRLGLSGQRRAGDLLVQAGVFSDDINSLSSDGSESPPGDENDSIGLDGRVVYAPRIGKTQLHLAASAHWRDLRRLDSQTTRYRQRPYLHATDTRLIGTPALRVDEEFTHGIEAALVTGPWHAAAEGHWLNADRFDDPDARFFGGYLEIGRFLTPGDTRAYKNGIFDRSTPVRPWGDGGWGSLQASLRYDYLDLDSGAIRGGRQHAGLAALIWTPIDNLRFNLNYGLIHYEGASPLLDGRRDYDVHVGGARVELDF</sequence>
<evidence type="ECO:0000313" key="3">
    <source>
        <dbReference type="EMBL" id="XDO97818.1"/>
    </source>
</evidence>
<dbReference type="AlphaFoldDB" id="A0AB39KX33"/>
<dbReference type="PROSITE" id="PS51257">
    <property type="entry name" value="PROKAR_LIPOPROTEIN"/>
    <property type="match status" value="1"/>
</dbReference>
<dbReference type="InterPro" id="IPR010870">
    <property type="entry name" value="Porin_O/P"/>
</dbReference>
<protein>
    <submittedName>
        <fullName evidence="3">Porin</fullName>
    </submittedName>
</protein>
<proteinExistence type="predicted"/>
<evidence type="ECO:0000256" key="1">
    <source>
        <dbReference type="SAM" id="MobiDB-lite"/>
    </source>
</evidence>
<gene>
    <name evidence="3" type="ORF">ABOZ73_05195</name>
</gene>
<evidence type="ECO:0000256" key="2">
    <source>
        <dbReference type="SAM" id="SignalP"/>
    </source>
</evidence>
<dbReference type="EMBL" id="CP158375">
    <property type="protein sequence ID" value="XDO97818.1"/>
    <property type="molecule type" value="Genomic_DNA"/>
</dbReference>
<feature type="chain" id="PRO_5044337577" evidence="2">
    <location>
        <begin position="26"/>
        <end position="471"/>
    </location>
</feature>
<feature type="signal peptide" evidence="2">
    <location>
        <begin position="1"/>
        <end position="25"/>
    </location>
</feature>
<accession>A0AB39KX33</accession>
<name>A0AB39KX33_9CAUL</name>
<dbReference type="Pfam" id="PF07396">
    <property type="entry name" value="Porin_O_P"/>
    <property type="match status" value="1"/>
</dbReference>
<dbReference type="InterPro" id="IPR023614">
    <property type="entry name" value="Porin_dom_sf"/>
</dbReference>
<feature type="compositionally biased region" description="Pro residues" evidence="1">
    <location>
        <begin position="70"/>
        <end position="81"/>
    </location>
</feature>
<dbReference type="RefSeq" id="WP_369061281.1">
    <property type="nucleotide sequence ID" value="NZ_CP158375.1"/>
</dbReference>
<dbReference type="SUPFAM" id="SSF56935">
    <property type="entry name" value="Porins"/>
    <property type="match status" value="1"/>
</dbReference>
<organism evidence="3">
    <name type="scientific">Caulobacter sp. 73W</name>
    <dbReference type="NCBI Taxonomy" id="3161137"/>
    <lineage>
        <taxon>Bacteria</taxon>
        <taxon>Pseudomonadati</taxon>
        <taxon>Pseudomonadota</taxon>
        <taxon>Alphaproteobacteria</taxon>
        <taxon>Caulobacterales</taxon>
        <taxon>Caulobacteraceae</taxon>
        <taxon>Caulobacter</taxon>
    </lineage>
</organism>
<keyword evidence="2" id="KW-0732">Signal</keyword>
<feature type="region of interest" description="Disordered" evidence="1">
    <location>
        <begin position="242"/>
        <end position="261"/>
    </location>
</feature>
<dbReference type="Gene3D" id="2.40.160.10">
    <property type="entry name" value="Porin"/>
    <property type="match status" value="1"/>
</dbReference>
<reference evidence="3" key="1">
    <citation type="submission" date="2024-06" db="EMBL/GenBank/DDBJ databases">
        <title>Caulobacter inopinatus, sp. nov.</title>
        <authorList>
            <person name="Donachie S.P."/>
        </authorList>
    </citation>
    <scope>NUCLEOTIDE SEQUENCE</scope>
    <source>
        <strain evidence="3">73W</strain>
    </source>
</reference>